<evidence type="ECO:0000313" key="3">
    <source>
        <dbReference type="EMBL" id="KAJ7654268.1"/>
    </source>
</evidence>
<evidence type="ECO:0000313" key="4">
    <source>
        <dbReference type="Proteomes" id="UP001221757"/>
    </source>
</evidence>
<reference evidence="3" key="1">
    <citation type="submission" date="2023-03" db="EMBL/GenBank/DDBJ databases">
        <title>Massive genome expansion in bonnet fungi (Mycena s.s.) driven by repeated elements and novel gene families across ecological guilds.</title>
        <authorList>
            <consortium name="Lawrence Berkeley National Laboratory"/>
            <person name="Harder C.B."/>
            <person name="Miyauchi S."/>
            <person name="Viragh M."/>
            <person name="Kuo A."/>
            <person name="Thoen E."/>
            <person name="Andreopoulos B."/>
            <person name="Lu D."/>
            <person name="Skrede I."/>
            <person name="Drula E."/>
            <person name="Henrissat B."/>
            <person name="Morin E."/>
            <person name="Kohler A."/>
            <person name="Barry K."/>
            <person name="LaButti K."/>
            <person name="Morin E."/>
            <person name="Salamov A."/>
            <person name="Lipzen A."/>
            <person name="Mereny Z."/>
            <person name="Hegedus B."/>
            <person name="Baldrian P."/>
            <person name="Stursova M."/>
            <person name="Weitz H."/>
            <person name="Taylor A."/>
            <person name="Grigoriev I.V."/>
            <person name="Nagy L.G."/>
            <person name="Martin F."/>
            <person name="Kauserud H."/>
        </authorList>
    </citation>
    <scope>NUCLEOTIDE SEQUENCE</scope>
    <source>
        <strain evidence="3">CBHHK067</strain>
    </source>
</reference>
<proteinExistence type="predicted"/>
<evidence type="ECO:0000256" key="1">
    <source>
        <dbReference type="SAM" id="MobiDB-lite"/>
    </source>
</evidence>
<dbReference type="Proteomes" id="UP001221757">
    <property type="component" value="Unassembled WGS sequence"/>
</dbReference>
<dbReference type="EMBL" id="JARKIE010000324">
    <property type="protein sequence ID" value="KAJ7654268.1"/>
    <property type="molecule type" value="Genomic_DNA"/>
</dbReference>
<dbReference type="AlphaFoldDB" id="A0AAD7CN56"/>
<keyword evidence="2" id="KW-0812">Transmembrane</keyword>
<keyword evidence="2" id="KW-0472">Membrane</keyword>
<keyword evidence="2" id="KW-1133">Transmembrane helix</keyword>
<feature type="compositionally biased region" description="Basic and acidic residues" evidence="1">
    <location>
        <begin position="1"/>
        <end position="10"/>
    </location>
</feature>
<feature type="region of interest" description="Disordered" evidence="1">
    <location>
        <begin position="1"/>
        <end position="22"/>
    </location>
</feature>
<protein>
    <submittedName>
        <fullName evidence="3">Uncharacterized protein</fullName>
    </submittedName>
</protein>
<feature type="transmembrane region" description="Helical" evidence="2">
    <location>
        <begin position="40"/>
        <end position="61"/>
    </location>
</feature>
<name>A0AAD7CN56_MYCRO</name>
<organism evidence="3 4">
    <name type="scientific">Mycena rosella</name>
    <name type="common">Pink bonnet</name>
    <name type="synonym">Agaricus rosellus</name>
    <dbReference type="NCBI Taxonomy" id="1033263"/>
    <lineage>
        <taxon>Eukaryota</taxon>
        <taxon>Fungi</taxon>
        <taxon>Dikarya</taxon>
        <taxon>Basidiomycota</taxon>
        <taxon>Agaricomycotina</taxon>
        <taxon>Agaricomycetes</taxon>
        <taxon>Agaricomycetidae</taxon>
        <taxon>Agaricales</taxon>
        <taxon>Marasmiineae</taxon>
        <taxon>Mycenaceae</taxon>
        <taxon>Mycena</taxon>
    </lineage>
</organism>
<comment type="caution">
    <text evidence="3">The sequence shown here is derived from an EMBL/GenBank/DDBJ whole genome shotgun (WGS) entry which is preliminary data.</text>
</comment>
<gene>
    <name evidence="3" type="ORF">B0H17DRAFT_1214422</name>
</gene>
<accession>A0AAD7CN56</accession>
<keyword evidence="4" id="KW-1185">Reference proteome</keyword>
<evidence type="ECO:0000256" key="2">
    <source>
        <dbReference type="SAM" id="Phobius"/>
    </source>
</evidence>
<sequence>MENWTRKERGGIGASTRHADGTQACGHTDRTLYTRPRRSYAAQLLGPLPTLYILAASPLFARCALGASFPRPAHTSVYHIYCAIVHDWVARGGMKKRRSSTTSAHEECAHARAASIAAAARLCARAAPLHLSAARTPLVCVRVHVRATLYTGLDRRIHPHDTCSARTPQLTSNAVIHTTSSHL</sequence>